<dbReference type="AlphaFoldDB" id="A0A6A4GK79"/>
<dbReference type="EMBL" id="ML769911">
    <property type="protein sequence ID" value="KAE9386119.1"/>
    <property type="molecule type" value="Genomic_DNA"/>
</dbReference>
<name>A0A6A4GK79_9AGAR</name>
<evidence type="ECO:0000313" key="3">
    <source>
        <dbReference type="Proteomes" id="UP000799118"/>
    </source>
</evidence>
<gene>
    <name evidence="1" type="ORF">BT96DRAFT_928444</name>
    <name evidence="2" type="ORF">BT96DRAFT_928453</name>
</gene>
<proteinExistence type="predicted"/>
<dbReference type="EMBL" id="ML769911">
    <property type="protein sequence ID" value="KAE9386115.1"/>
    <property type="molecule type" value="Genomic_DNA"/>
</dbReference>
<keyword evidence="3" id="KW-1185">Reference proteome</keyword>
<sequence length="72" mass="8110">MEDGRLVVGDASWITFLNVCSPPLRPLTAPSSTFDARIDKGLQLCNHFWYVIVFTEIEFGSGHLNIVHFMQA</sequence>
<organism evidence="2 3">
    <name type="scientific">Gymnopus androsaceus JB14</name>
    <dbReference type="NCBI Taxonomy" id="1447944"/>
    <lineage>
        <taxon>Eukaryota</taxon>
        <taxon>Fungi</taxon>
        <taxon>Dikarya</taxon>
        <taxon>Basidiomycota</taxon>
        <taxon>Agaricomycotina</taxon>
        <taxon>Agaricomycetes</taxon>
        <taxon>Agaricomycetidae</taxon>
        <taxon>Agaricales</taxon>
        <taxon>Marasmiineae</taxon>
        <taxon>Omphalotaceae</taxon>
        <taxon>Gymnopus</taxon>
    </lineage>
</organism>
<evidence type="ECO:0000313" key="1">
    <source>
        <dbReference type="EMBL" id="KAE9386115.1"/>
    </source>
</evidence>
<protein>
    <submittedName>
        <fullName evidence="2">Uncharacterized protein</fullName>
    </submittedName>
</protein>
<dbReference type="Proteomes" id="UP000799118">
    <property type="component" value="Unassembled WGS sequence"/>
</dbReference>
<evidence type="ECO:0000313" key="2">
    <source>
        <dbReference type="EMBL" id="KAE9386119.1"/>
    </source>
</evidence>
<accession>A0A6A4GK79</accession>
<reference evidence="2" key="1">
    <citation type="journal article" date="2019" name="Environ. Microbiol.">
        <title>Fungal ecological strategies reflected in gene transcription - a case study of two litter decomposers.</title>
        <authorList>
            <person name="Barbi F."/>
            <person name="Kohler A."/>
            <person name="Barry K."/>
            <person name="Baskaran P."/>
            <person name="Daum C."/>
            <person name="Fauchery L."/>
            <person name="Ihrmark K."/>
            <person name="Kuo A."/>
            <person name="LaButti K."/>
            <person name="Lipzen A."/>
            <person name="Morin E."/>
            <person name="Grigoriev I.V."/>
            <person name="Henrissat B."/>
            <person name="Lindahl B."/>
            <person name="Martin F."/>
        </authorList>
    </citation>
    <scope>NUCLEOTIDE SEQUENCE</scope>
    <source>
        <strain evidence="2">JB14</strain>
    </source>
</reference>